<protein>
    <recommendedName>
        <fullName evidence="2">Protein-PII uridylyltransferase N-terminal domain-containing protein</fullName>
    </recommendedName>
</protein>
<evidence type="ECO:0000313" key="4">
    <source>
        <dbReference type="Proteomes" id="UP000035721"/>
    </source>
</evidence>
<dbReference type="InterPro" id="IPR014710">
    <property type="entry name" value="RmlC-like_jellyroll"/>
</dbReference>
<accession>A0A077M261</accession>
<dbReference type="SUPFAM" id="SSF54631">
    <property type="entry name" value="CBS-domain pair"/>
    <property type="match status" value="1"/>
</dbReference>
<dbReference type="Pfam" id="PF03445">
    <property type="entry name" value="DUF294"/>
    <property type="match status" value="1"/>
</dbReference>
<name>A0A077M261_9MICO</name>
<dbReference type="InterPro" id="IPR005105">
    <property type="entry name" value="GlnD_Uridyltrans_N"/>
</dbReference>
<dbReference type="EMBL" id="CAJB01000339">
    <property type="protein sequence ID" value="CCH79137.1"/>
    <property type="molecule type" value="Genomic_DNA"/>
</dbReference>
<organism evidence="3 4">
    <name type="scientific">Nostocoides japonicum T1-X7</name>
    <dbReference type="NCBI Taxonomy" id="1194083"/>
    <lineage>
        <taxon>Bacteria</taxon>
        <taxon>Bacillati</taxon>
        <taxon>Actinomycetota</taxon>
        <taxon>Actinomycetes</taxon>
        <taxon>Micrococcales</taxon>
        <taxon>Intrasporangiaceae</taxon>
        <taxon>Nostocoides</taxon>
    </lineage>
</organism>
<dbReference type="InterPro" id="IPR018490">
    <property type="entry name" value="cNMP-bd_dom_sf"/>
</dbReference>
<dbReference type="AlphaFoldDB" id="A0A077M261"/>
<sequence length="535" mass="56847">MKPGALERFLAAHPPFDSLEPEVCAKIVSSATTAEYKPQAVIADGFRGQIEGLYVVLSGRAGLWNARSAIGHAPREYIQAGDAFGYSAILTGRTMGPLAKALAKATVALIPAVHVAAAFSSSSGAKYLAEQIAFSEQMTPAQHDYAVVDELVVRDPIVVAPGVPVQDVARRMTDEGTPCCAVRLLDGSHGMITDEILHARVTAAGLPPGTHAATVMRHPAPSIHSGESSAAALIRILDDDEPFLLVLGHSGAVKGAVTPADFAVSAATADVALRQQLGQADSAEELIERSRRLPKLVSDLLEQGLATSKVTAVYTATLDAVVRRALELVAAEHPWADLDDFTWLALGSVARGEAVPGSDIDSGVSCAGDPDKQLRADCRAMFGRADALLAGCGLTIDPHGATASRNAFARTGPQWRGAGLHWLDDPVKNQGAIMTSLLVDARPIHGDTGRRHLRRRPCVRTSCTAVRTHRPESPQRDRTRTDRRRSVLFWCQRLPLVADSQTHLHALLERVARSRGGGGARAGRSGTGFELTLPR</sequence>
<evidence type="ECO:0000256" key="1">
    <source>
        <dbReference type="SAM" id="MobiDB-lite"/>
    </source>
</evidence>
<comment type="caution">
    <text evidence="3">The sequence shown here is derived from an EMBL/GenBank/DDBJ whole genome shotgun (WGS) entry which is preliminary data.</text>
</comment>
<keyword evidence="4" id="KW-1185">Reference proteome</keyword>
<evidence type="ECO:0000313" key="3">
    <source>
        <dbReference type="EMBL" id="CCH79137.1"/>
    </source>
</evidence>
<dbReference type="Gene3D" id="2.60.120.10">
    <property type="entry name" value="Jelly Rolls"/>
    <property type="match status" value="1"/>
</dbReference>
<dbReference type="GO" id="GO:0008773">
    <property type="term" value="F:[protein-PII] uridylyltransferase activity"/>
    <property type="evidence" value="ECO:0007669"/>
    <property type="project" value="InterPro"/>
</dbReference>
<dbReference type="Proteomes" id="UP000035721">
    <property type="component" value="Unassembled WGS sequence"/>
</dbReference>
<feature type="region of interest" description="Disordered" evidence="1">
    <location>
        <begin position="514"/>
        <end position="535"/>
    </location>
</feature>
<dbReference type="OrthoDB" id="9789996at2"/>
<dbReference type="SUPFAM" id="SSF51206">
    <property type="entry name" value="cAMP-binding domain-like"/>
    <property type="match status" value="1"/>
</dbReference>
<evidence type="ECO:0000259" key="2">
    <source>
        <dbReference type="Pfam" id="PF03445"/>
    </source>
</evidence>
<gene>
    <name evidence="3" type="ORF">BN12_4030012</name>
</gene>
<dbReference type="Gene3D" id="3.10.580.10">
    <property type="entry name" value="CBS-domain"/>
    <property type="match status" value="1"/>
</dbReference>
<feature type="domain" description="Protein-PII uridylyltransferase N-terminal" evidence="2">
    <location>
        <begin position="292"/>
        <end position="426"/>
    </location>
</feature>
<dbReference type="STRING" id="1194083.BN12_4030012"/>
<dbReference type="InterPro" id="IPR046342">
    <property type="entry name" value="CBS_dom_sf"/>
</dbReference>
<proteinExistence type="predicted"/>
<dbReference type="SUPFAM" id="SSF81301">
    <property type="entry name" value="Nucleotidyltransferase"/>
    <property type="match status" value="1"/>
</dbReference>
<dbReference type="CDD" id="cd05401">
    <property type="entry name" value="NT_GlnE_GlnD_like"/>
    <property type="match status" value="1"/>
</dbReference>
<dbReference type="InterPro" id="IPR043519">
    <property type="entry name" value="NT_sf"/>
</dbReference>
<reference evidence="3 4" key="1">
    <citation type="journal article" date="2013" name="ISME J.">
        <title>A metabolic model for members of the genus Tetrasphaera involved in enhanced biological phosphorus removal.</title>
        <authorList>
            <person name="Kristiansen R."/>
            <person name="Nguyen H.T.T."/>
            <person name="Saunders A.M."/>
            <person name="Nielsen J.L."/>
            <person name="Wimmer R."/>
            <person name="Le V.Q."/>
            <person name="McIlroy S.J."/>
            <person name="Petrovski S."/>
            <person name="Seviour R.J."/>
            <person name="Calteau A."/>
            <person name="Nielsen K.L."/>
            <person name="Nielsen P.H."/>
        </authorList>
    </citation>
    <scope>NUCLEOTIDE SEQUENCE [LARGE SCALE GENOMIC DNA]</scope>
    <source>
        <strain evidence="3 4">T1-X7</strain>
    </source>
</reference>